<feature type="transmembrane region" description="Helical" evidence="1">
    <location>
        <begin position="66"/>
        <end position="87"/>
    </location>
</feature>
<keyword evidence="1" id="KW-0812">Transmembrane</keyword>
<evidence type="ECO:0000313" key="3">
    <source>
        <dbReference type="Proteomes" id="UP000236248"/>
    </source>
</evidence>
<evidence type="ECO:0000256" key="1">
    <source>
        <dbReference type="SAM" id="Phobius"/>
    </source>
</evidence>
<keyword evidence="1" id="KW-0472">Membrane</keyword>
<feature type="transmembrane region" description="Helical" evidence="1">
    <location>
        <begin position="103"/>
        <end position="129"/>
    </location>
</feature>
<accession>A0A2K5AT51</accession>
<organism evidence="2 3">
    <name type="scientific">Candidatus Nitrosocaldus cavascurensis</name>
    <dbReference type="NCBI Taxonomy" id="2058097"/>
    <lineage>
        <taxon>Archaea</taxon>
        <taxon>Nitrososphaerota</taxon>
        <taxon>Nitrososphaeria</taxon>
        <taxon>Candidatus Nitrosocaldales</taxon>
        <taxon>Candidatus Nitrosocaldaceae</taxon>
        <taxon>Candidatus Nitrosocaldus</taxon>
    </lineage>
</organism>
<evidence type="ECO:0000313" key="2">
    <source>
        <dbReference type="EMBL" id="SPC34822.1"/>
    </source>
</evidence>
<feature type="transmembrane region" description="Helical" evidence="1">
    <location>
        <begin position="141"/>
        <end position="162"/>
    </location>
</feature>
<dbReference type="KEGG" id="ncv:NCAV_1659"/>
<dbReference type="EMBL" id="LT981265">
    <property type="protein sequence ID" value="SPC34822.1"/>
    <property type="molecule type" value="Genomic_DNA"/>
</dbReference>
<proteinExistence type="predicted"/>
<dbReference type="InterPro" id="IPR012443">
    <property type="entry name" value="DUF1646"/>
</dbReference>
<sequence length="352" mass="37575">MREGMVFDGLAVQIATLTALIAIPVVSKKVEHNIEYFFLAVGIVAVSIVGLWSLHLLEEALLHPVMIGSIPIGITQVVLIAGLIFYYNKEKVARFAFRLNNPLMLAVIVFVLGIAASAISAIVASAILAELLALSQFPRSVKVKVAIASAFAIGIGAALLPLGEPLSTIAIAKLKGEPYNATFTFLLENLWDLVIPLVAVFSLLAYFYAKRGSKEVYITEYETSVRDVVMRALKIYAFIFGLTLLGEFFKPLAEPVAALGIVVLYFFGLISAAADNATLTAALVSPEMELGEIRAFMISLVIAGGLLIPGNVPNIIFASILKIGFKEWARLAIPVGLVVFLASGAAIIGLGL</sequence>
<protein>
    <submittedName>
        <fullName evidence="2">Putative cation transporter, DASS family</fullName>
    </submittedName>
</protein>
<keyword evidence="3" id="KW-1185">Reference proteome</keyword>
<feature type="transmembrane region" description="Helical" evidence="1">
    <location>
        <begin position="183"/>
        <end position="208"/>
    </location>
</feature>
<dbReference type="Pfam" id="PF07854">
    <property type="entry name" value="DUF1646"/>
    <property type="match status" value="1"/>
</dbReference>
<dbReference type="AlphaFoldDB" id="A0A2K5AT51"/>
<feature type="transmembrane region" description="Helical" evidence="1">
    <location>
        <begin position="228"/>
        <end position="249"/>
    </location>
</feature>
<dbReference type="Proteomes" id="UP000236248">
    <property type="component" value="Chromosome NCAV"/>
</dbReference>
<gene>
    <name evidence="2" type="ORF">NCAV_1659</name>
</gene>
<keyword evidence="1" id="KW-1133">Transmembrane helix</keyword>
<reference evidence="3" key="1">
    <citation type="submission" date="2018-01" db="EMBL/GenBank/DDBJ databases">
        <authorList>
            <person name="Kerou L M."/>
        </authorList>
    </citation>
    <scope>NUCLEOTIDE SEQUENCE [LARGE SCALE GENOMIC DNA]</scope>
    <source>
        <strain evidence="3">SCU2</strain>
    </source>
</reference>
<name>A0A2K5AT51_9ARCH</name>
<feature type="transmembrane region" description="Helical" evidence="1">
    <location>
        <begin position="294"/>
        <end position="316"/>
    </location>
</feature>
<feature type="transmembrane region" description="Helical" evidence="1">
    <location>
        <begin position="328"/>
        <end position="350"/>
    </location>
</feature>
<feature type="transmembrane region" description="Helical" evidence="1">
    <location>
        <begin position="34"/>
        <end position="54"/>
    </location>
</feature>
<feature type="transmembrane region" description="Helical" evidence="1">
    <location>
        <begin position="6"/>
        <end position="27"/>
    </location>
</feature>
<feature type="transmembrane region" description="Helical" evidence="1">
    <location>
        <begin position="256"/>
        <end position="274"/>
    </location>
</feature>